<dbReference type="SUPFAM" id="SSF46689">
    <property type="entry name" value="Homeodomain-like"/>
    <property type="match status" value="1"/>
</dbReference>
<dbReference type="Proteomes" id="UP000223060">
    <property type="component" value="Chromosome"/>
</dbReference>
<protein>
    <submittedName>
        <fullName evidence="1">Transcriptional regulator</fullName>
    </submittedName>
</protein>
<dbReference type="KEGG" id="lwi:UE46_10725"/>
<accession>A0A1S7FVM5</accession>
<dbReference type="Gene3D" id="1.10.357.10">
    <property type="entry name" value="Tetracycline Repressor, domain 2"/>
    <property type="match status" value="1"/>
</dbReference>
<keyword evidence="2" id="KW-1185">Reference proteome</keyword>
<dbReference type="EMBL" id="CP011102">
    <property type="protein sequence ID" value="AQY51463.1"/>
    <property type="molecule type" value="Genomic_DNA"/>
</dbReference>
<reference evidence="2" key="1">
    <citation type="submission" date="2015-03" db="EMBL/GenBank/DDBJ databases">
        <authorList>
            <person name="Ferrari E."/>
            <person name="Walter M.C."/>
            <person name="Huptas C."/>
            <person name="Scherer S."/>
            <person name="Mueller-Herbst S."/>
        </authorList>
    </citation>
    <scope>NUCLEOTIDE SEQUENCE [LARGE SCALE GENOMIC DNA]</scope>
    <source>
        <strain evidence="2">LWP01</strain>
    </source>
</reference>
<name>A0A1S7FVM5_9LIST</name>
<gene>
    <name evidence="1" type="ORF">UE46_10725</name>
</gene>
<sequence length="186" mass="21269">MSARLQVSQPLNIDLRVQKTQTKLYGVLAGFFHAGRTFESISVQDLCAEAGVSRATFYRHHEWVSQIIEVQILRKLREFSVRFDQEQLLRENVVRLVVEMVQNNRELFQVIEWSRMESGFVEIISGEFLRIGLLLGAEFTHEQFARNYLARMILELGLEVGLADTQFENGQLVGLVLESVGVVARG</sequence>
<proteinExistence type="predicted"/>
<evidence type="ECO:0000313" key="1">
    <source>
        <dbReference type="EMBL" id="AQY51463.1"/>
    </source>
</evidence>
<dbReference type="AlphaFoldDB" id="A0A1S7FVM5"/>
<dbReference type="InterPro" id="IPR009057">
    <property type="entry name" value="Homeodomain-like_sf"/>
</dbReference>
<evidence type="ECO:0000313" key="2">
    <source>
        <dbReference type="Proteomes" id="UP000223060"/>
    </source>
</evidence>
<organism evidence="1 2">
    <name type="scientific">Listeria weihenstephanensis</name>
    <dbReference type="NCBI Taxonomy" id="1006155"/>
    <lineage>
        <taxon>Bacteria</taxon>
        <taxon>Bacillati</taxon>
        <taxon>Bacillota</taxon>
        <taxon>Bacilli</taxon>
        <taxon>Bacillales</taxon>
        <taxon>Listeriaceae</taxon>
        <taxon>Listeria</taxon>
    </lineage>
</organism>
<dbReference type="RefSeq" id="WP_036062792.1">
    <property type="nucleotide sequence ID" value="NZ_CP011102.1"/>
</dbReference>